<gene>
    <name evidence="2" type="ORF">UX06_C0019G0008</name>
</gene>
<protein>
    <submittedName>
        <fullName evidence="2">Uncharacterized protein</fullName>
    </submittedName>
</protein>
<evidence type="ECO:0000256" key="1">
    <source>
        <dbReference type="SAM" id="Phobius"/>
    </source>
</evidence>
<proteinExistence type="predicted"/>
<sequence length="378" mass="40397">MVTAFLRQIWRTVSLLVQVALFGATAAAGWAAPYAGAYLAALAGTTALWLFLILGFTLAKAITGYLVLGYVGAFLAVLLTLLLGVMWAPLAVLVGTLHGVTYPPPALITHDPRVVGERYVRFVGTLLFGELLFSLYVLAVPFHQNLGLLPVLIIASAATGVGSLLYGGWLGGRFYTAVALSVAALLTLEMFSPGVLVMLSGHLVAVFQGGATPAAVYWILIPVFFAAGFVRKYIPFPLVKGVAAGVQLLVAMALVQWFVAGTGANVIEKYASKPVAAPGAYTRGTRFNLPELCPDPDLYRRLNQGEVVDWELGDRSGCNAEHFKVESGEVEVVLVYGSGEKVGPLVWSPTTPNFTFKERKMAISLKAVTPVVTYRAFQ</sequence>
<keyword evidence="1" id="KW-1133">Transmembrane helix</keyword>
<feature type="transmembrane region" description="Helical" evidence="1">
    <location>
        <begin position="65"/>
        <end position="88"/>
    </location>
</feature>
<feature type="transmembrane region" description="Helical" evidence="1">
    <location>
        <begin position="119"/>
        <end position="139"/>
    </location>
</feature>
<feature type="transmembrane region" description="Helical" evidence="1">
    <location>
        <begin position="242"/>
        <end position="260"/>
    </location>
</feature>
<evidence type="ECO:0000313" key="2">
    <source>
        <dbReference type="EMBL" id="KKU04419.1"/>
    </source>
</evidence>
<comment type="caution">
    <text evidence="2">The sequence shown here is derived from an EMBL/GenBank/DDBJ whole genome shotgun (WGS) entry which is preliminary data.</text>
</comment>
<feature type="transmembrane region" description="Helical" evidence="1">
    <location>
        <begin position="211"/>
        <end position="230"/>
    </location>
</feature>
<organism evidence="2 3">
    <name type="scientific">Candidatus Giovannonibacteria bacterium GW2011_GWA2_45_21</name>
    <dbReference type="NCBI Taxonomy" id="1618649"/>
    <lineage>
        <taxon>Bacteria</taxon>
        <taxon>Candidatus Giovannoniibacteriota</taxon>
    </lineage>
</organism>
<feature type="transmembrane region" description="Helical" evidence="1">
    <location>
        <begin position="146"/>
        <end position="168"/>
    </location>
</feature>
<name>A0A0G1M7Z3_9BACT</name>
<feature type="transmembrane region" description="Helical" evidence="1">
    <location>
        <begin position="174"/>
        <end position="199"/>
    </location>
</feature>
<keyword evidence="1" id="KW-0812">Transmembrane</keyword>
<evidence type="ECO:0000313" key="3">
    <source>
        <dbReference type="Proteomes" id="UP000034696"/>
    </source>
</evidence>
<dbReference type="AlphaFoldDB" id="A0A0G1M7Z3"/>
<dbReference type="Proteomes" id="UP000034696">
    <property type="component" value="Unassembled WGS sequence"/>
</dbReference>
<accession>A0A0G1M7Z3</accession>
<reference evidence="2 3" key="1">
    <citation type="journal article" date="2015" name="Nature">
        <title>rRNA introns, odd ribosomes, and small enigmatic genomes across a large radiation of phyla.</title>
        <authorList>
            <person name="Brown C.T."/>
            <person name="Hug L.A."/>
            <person name="Thomas B.C."/>
            <person name="Sharon I."/>
            <person name="Castelle C.J."/>
            <person name="Singh A."/>
            <person name="Wilkins M.J."/>
            <person name="Williams K.H."/>
            <person name="Banfield J.F."/>
        </authorList>
    </citation>
    <scope>NUCLEOTIDE SEQUENCE [LARGE SCALE GENOMIC DNA]</scope>
</reference>
<keyword evidence="1" id="KW-0472">Membrane</keyword>
<dbReference type="EMBL" id="LCKT01000019">
    <property type="protein sequence ID" value="KKU04419.1"/>
    <property type="molecule type" value="Genomic_DNA"/>
</dbReference>
<feature type="transmembrane region" description="Helical" evidence="1">
    <location>
        <begin position="37"/>
        <end position="58"/>
    </location>
</feature>